<accession>A0A6J4J6C5</accession>
<dbReference type="EMBL" id="CADCTM010000460">
    <property type="protein sequence ID" value="CAA9269615.1"/>
    <property type="molecule type" value="Genomic_DNA"/>
</dbReference>
<dbReference type="AlphaFoldDB" id="A0A6J4J6C5"/>
<name>A0A6J4J6C5_9CYAN</name>
<sequence length="87" mass="9725">MTKEKDIYNTNALGDILTDLDASPLSTKQLRQKVAEAIAFLESQGIRDWEILEAWSDLMWKAGNREATKALEKAAQEVKKCDSVAGR</sequence>
<protein>
    <submittedName>
        <fullName evidence="1">Uncharacterized protein</fullName>
    </submittedName>
</protein>
<proteinExistence type="predicted"/>
<evidence type="ECO:0000313" key="1">
    <source>
        <dbReference type="EMBL" id="CAA9269615.1"/>
    </source>
</evidence>
<gene>
    <name evidence="1" type="ORF">AVDCRST_MAG92-2881</name>
</gene>
<reference evidence="1" key="1">
    <citation type="submission" date="2020-02" db="EMBL/GenBank/DDBJ databases">
        <authorList>
            <person name="Meier V. D."/>
        </authorList>
    </citation>
    <scope>NUCLEOTIDE SEQUENCE</scope>
    <source>
        <strain evidence="1">AVDCRST_MAG92</strain>
    </source>
</reference>
<organism evidence="1">
    <name type="scientific">uncultured Coleofasciculus sp</name>
    <dbReference type="NCBI Taxonomy" id="1267456"/>
    <lineage>
        <taxon>Bacteria</taxon>
        <taxon>Bacillati</taxon>
        <taxon>Cyanobacteriota</taxon>
        <taxon>Cyanophyceae</taxon>
        <taxon>Coleofasciculales</taxon>
        <taxon>Coleofasciculaceae</taxon>
        <taxon>Coleofasciculus</taxon>
        <taxon>environmental samples</taxon>
    </lineage>
</organism>